<keyword evidence="2 15" id="KW-0963">Cytoplasm</keyword>
<proteinExistence type="inferred from homology"/>
<keyword evidence="3 15" id="KW-0820">tRNA-binding</keyword>
<comment type="similarity">
    <text evidence="1">Belongs to the class-II aminoacyl-tRNA synthetase family. Alax-L subfamily.</text>
</comment>
<dbReference type="GO" id="GO:0070143">
    <property type="term" value="P:mitochondrial alanyl-tRNA aminoacylation"/>
    <property type="evidence" value="ECO:0007669"/>
    <property type="project" value="UniProtKB-UniRule"/>
</dbReference>
<feature type="binding site" evidence="15">
    <location>
        <position position="712"/>
    </location>
    <ligand>
        <name>Zn(2+)</name>
        <dbReference type="ChEBI" id="CHEBI:29105"/>
    </ligand>
</feature>
<dbReference type="CDD" id="cd00673">
    <property type="entry name" value="AlaRS_core"/>
    <property type="match status" value="1"/>
</dbReference>
<dbReference type="SUPFAM" id="SSF101353">
    <property type="entry name" value="Putative anticodon-binding domain of alanyl-tRNA synthetase (AlaRS)"/>
    <property type="match status" value="1"/>
</dbReference>
<dbReference type="InterPro" id="IPR050058">
    <property type="entry name" value="Ala-tRNA_ligase"/>
</dbReference>
<evidence type="ECO:0000256" key="13">
    <source>
        <dbReference type="ARBA" id="ARBA00048300"/>
    </source>
</evidence>
<dbReference type="Pfam" id="PF07973">
    <property type="entry name" value="tRNA_SAD"/>
    <property type="match status" value="1"/>
</dbReference>
<comment type="subcellular location">
    <subcellularLocation>
        <location evidence="15">Mitochondrion</location>
    </subcellularLocation>
    <subcellularLocation>
        <location evidence="15">Cytoplasm</location>
    </subcellularLocation>
</comment>
<keyword evidence="12 15" id="KW-0030">Aminoacyl-tRNA synthetase</keyword>
<comment type="caution">
    <text evidence="18">The sequence shown here is derived from an EMBL/GenBank/DDBJ whole genome shotgun (WGS) entry which is preliminary data.</text>
</comment>
<comment type="function">
    <text evidence="14 15">Catalyzes the attachment of alanine to tRNA(Ala) in a two-step reaction: alanine is first activated by ATP to form Ala-AMP and then transferred to the acceptor end of tRNA(Ala). Also edits incorrectly charged tRNA(Ala) via its editing domain.</text>
</comment>
<evidence type="ECO:0000256" key="1">
    <source>
        <dbReference type="ARBA" id="ARBA00008429"/>
    </source>
</evidence>
<dbReference type="InterPro" id="IPR045864">
    <property type="entry name" value="aa-tRNA-synth_II/BPL/LPL"/>
</dbReference>
<dbReference type="Pfam" id="PF01411">
    <property type="entry name" value="tRNA-synt_2c"/>
    <property type="match status" value="1"/>
</dbReference>
<dbReference type="HAMAP" id="MF_00036_B">
    <property type="entry name" value="Ala_tRNA_synth_B"/>
    <property type="match status" value="1"/>
</dbReference>
<evidence type="ECO:0000256" key="14">
    <source>
        <dbReference type="ARBA" id="ARBA00055137"/>
    </source>
</evidence>
<dbReference type="InterPro" id="IPR002318">
    <property type="entry name" value="Ala-tRNA-lgiase_IIc"/>
</dbReference>
<feature type="binding site" evidence="15">
    <location>
        <position position="827"/>
    </location>
    <ligand>
        <name>Zn(2+)</name>
        <dbReference type="ChEBI" id="CHEBI:29105"/>
    </ligand>
</feature>
<dbReference type="InterPro" id="IPR003156">
    <property type="entry name" value="DHHA1_dom"/>
</dbReference>
<dbReference type="PANTHER" id="PTHR11777:SF9">
    <property type="entry name" value="ALANINE--TRNA LIGASE, CYTOPLASMIC"/>
    <property type="match status" value="1"/>
</dbReference>
<dbReference type="PRINTS" id="PR00980">
    <property type="entry name" value="TRNASYNTHALA"/>
</dbReference>
<feature type="coiled-coil region" evidence="16">
    <location>
        <begin position="540"/>
        <end position="574"/>
    </location>
</feature>
<dbReference type="SMART" id="SM00863">
    <property type="entry name" value="tRNA_SAD"/>
    <property type="match status" value="1"/>
</dbReference>
<evidence type="ECO:0000256" key="6">
    <source>
        <dbReference type="ARBA" id="ARBA00022741"/>
    </source>
</evidence>
<dbReference type="EC" id="6.1.1.7" evidence="15"/>
<dbReference type="Gene3D" id="3.30.980.10">
    <property type="entry name" value="Threonyl-trna Synthetase, Chain A, domain 2"/>
    <property type="match status" value="1"/>
</dbReference>
<keyword evidence="16" id="KW-0175">Coiled coil</keyword>
<dbReference type="FunFam" id="2.40.30.130:FF:000004">
    <property type="entry name" value="Alanine--tRNA ligase"/>
    <property type="match status" value="1"/>
</dbReference>
<sequence length="1068" mass="118636">MFQPGSNHTSFYTGGGPPTAIPRLLTISLPLPPLPPSVTPAALPPLSAPPAAVLALLPLLLLLTTTFKCPAPTLLDTTRIASHILPSPLPRRRYCAILSHAPAPAPQPPNSRVRSFTSSSLLPLSPRDLHATPSPQRTLSTMAQPEWTVFTNAGMNQFKPIFLGTIATTDDLAKLKRAVDTQKCIRAGGKHNDLDDVGKDSYHHTFFEMLGNWSFGDYFKKEAIEWSWELLTQVFGLDPARLYVTYFEGSPEMNLEPDLEAKELWKSVGVPEDHILPGNMKDNFWEMGATGPCGPCSEIHYDKIGGGRNAAHLVNADDPMVVEVWNNVFMQFDRQEDRSLKPLPAKHIDTGMGFERLVSALQNKDSNYATDIFTPLFEKIQEVTGARPYTDKYGKDDVDGIDTAYRVVADHIRLLTFAISDGAAPNNEGRGYVVRRVLRRGVRYARKYFNAEIGTFFSKILPALVEQMGAQFPEIVKKQQDVKELLDEEEEAFSRTLDRGEKQFEKYAAEALSNGTKKLSGADVWRLYDTFGFPEDLTKLMAEERGLSMDEEEIAEAREKAREASKAVKESTQTFAKLNVHQLAELKDQLELPLPDDEPKFSRGNTTGKVQLIYTGTGFLKSTKDLPPNTPFGLLLDRTNFYAEQGGQVADEGRILIDDVAEFEVHDVQQFGGYIIHNGYLKYGELKAGDEVICEYDELRRQPIRNNHTATHILNHSLREVLGDDVNQKGSLVDQDKLRFDFSHKAGVTIPELQKIESSSNEYIRQNCKIYSKDVELDLAKKISGVRAVFGETYPNPVRVVSVGIDVETLLETPENPEWRKVSVEFCGGTHVDKTGLIKDLVIVEESGIAKGIRRIVAYTGEAAHRVQREAAEFSKRIDIIGALPFSPEKEAEVKQATVELNNLVISTLEKEELKTRFAKIVKSVVDEQKKRQKAESKTALDTVTSYFGKDENKDVKHFIAHLPISANAKAVSDVMNHFKSKDKERTVYVFGGSKAEGAVVHGLYVGTHLASQGVTAETWAAAVTEVIGGKSGGREPTRQGQGTNPDKIEEAVAVAEKWLAEKLKISE</sequence>
<keyword evidence="9 15" id="KW-0694">RNA-binding</keyword>
<feature type="binding site" evidence="15">
    <location>
        <position position="831"/>
    </location>
    <ligand>
        <name>Zn(2+)</name>
        <dbReference type="ChEBI" id="CHEBI:29105"/>
    </ligand>
</feature>
<keyword evidence="11 15" id="KW-0496">Mitochondrion</keyword>
<dbReference type="PROSITE" id="PS50860">
    <property type="entry name" value="AA_TRNA_LIGASE_II_ALA"/>
    <property type="match status" value="1"/>
</dbReference>
<evidence type="ECO:0000313" key="18">
    <source>
        <dbReference type="EMBL" id="KAF2966060.1"/>
    </source>
</evidence>
<evidence type="ECO:0000256" key="2">
    <source>
        <dbReference type="ARBA" id="ARBA00022490"/>
    </source>
</evidence>
<dbReference type="Gene3D" id="2.40.30.130">
    <property type="match status" value="1"/>
</dbReference>
<dbReference type="InterPro" id="IPR018162">
    <property type="entry name" value="Ala-tRNA-ligase_IIc_anticod-bd"/>
</dbReference>
<feature type="domain" description="Alanyl-transfer RNA synthetases family profile" evidence="17">
    <location>
        <begin position="149"/>
        <end position="870"/>
    </location>
</feature>
<dbReference type="FunFam" id="3.30.980.10:FF:000004">
    <property type="entry name" value="Alanine--tRNA ligase, cytoplasmic"/>
    <property type="match status" value="1"/>
</dbReference>
<dbReference type="InterPro" id="IPR018164">
    <property type="entry name" value="Ala-tRNA-synth_IIc_N"/>
</dbReference>
<evidence type="ECO:0000313" key="19">
    <source>
        <dbReference type="Proteomes" id="UP000481858"/>
    </source>
</evidence>
<dbReference type="SUPFAM" id="SSF50447">
    <property type="entry name" value="Translation proteins"/>
    <property type="match status" value="1"/>
</dbReference>
<evidence type="ECO:0000256" key="12">
    <source>
        <dbReference type="ARBA" id="ARBA00023146"/>
    </source>
</evidence>
<keyword evidence="10 15" id="KW-0648">Protein biosynthesis</keyword>
<evidence type="ECO:0000256" key="15">
    <source>
        <dbReference type="HAMAP-Rule" id="MF_03133"/>
    </source>
</evidence>
<dbReference type="InParanoid" id="A0A7C8IKW9"/>
<dbReference type="InterPro" id="IPR009000">
    <property type="entry name" value="Transl_B-barrel_sf"/>
</dbReference>
<dbReference type="Gene3D" id="3.30.930.10">
    <property type="entry name" value="Bira Bifunctional Protein, Domain 2"/>
    <property type="match status" value="1"/>
</dbReference>
<dbReference type="FunCoup" id="A0A7C8IKW9">
    <property type="interactions" value="924"/>
</dbReference>
<dbReference type="InterPro" id="IPR023033">
    <property type="entry name" value="Ala_tRNA_ligase_euk/bac"/>
</dbReference>
<dbReference type="InterPro" id="IPR012947">
    <property type="entry name" value="tRNA_SAD"/>
</dbReference>
<gene>
    <name evidence="15" type="primary">ALA1</name>
    <name evidence="18" type="ORF">GQX73_g7516</name>
</gene>
<evidence type="ECO:0000256" key="8">
    <source>
        <dbReference type="ARBA" id="ARBA00022840"/>
    </source>
</evidence>
<dbReference type="OrthoDB" id="2423964at2759"/>
<reference evidence="18 19" key="1">
    <citation type="submission" date="2019-12" db="EMBL/GenBank/DDBJ databases">
        <title>Draft genome sequence of the ascomycete Xylaria multiplex DSM 110363.</title>
        <authorList>
            <person name="Buettner E."/>
            <person name="Kellner H."/>
        </authorList>
    </citation>
    <scope>NUCLEOTIDE SEQUENCE [LARGE SCALE GENOMIC DNA]</scope>
    <source>
        <strain evidence="18 19">DSM 110363</strain>
    </source>
</reference>
<dbReference type="GO" id="GO:0005739">
    <property type="term" value="C:mitochondrion"/>
    <property type="evidence" value="ECO:0007669"/>
    <property type="project" value="UniProtKB-SubCell"/>
</dbReference>
<organism evidence="18 19">
    <name type="scientific">Xylaria multiplex</name>
    <dbReference type="NCBI Taxonomy" id="323545"/>
    <lineage>
        <taxon>Eukaryota</taxon>
        <taxon>Fungi</taxon>
        <taxon>Dikarya</taxon>
        <taxon>Ascomycota</taxon>
        <taxon>Pezizomycotina</taxon>
        <taxon>Sordariomycetes</taxon>
        <taxon>Xylariomycetidae</taxon>
        <taxon>Xylariales</taxon>
        <taxon>Xylariaceae</taxon>
        <taxon>Xylaria</taxon>
    </lineage>
</organism>
<evidence type="ECO:0000256" key="16">
    <source>
        <dbReference type="SAM" id="Coils"/>
    </source>
</evidence>
<dbReference type="GO" id="GO:0002161">
    <property type="term" value="F:aminoacyl-tRNA deacylase activity"/>
    <property type="evidence" value="ECO:0007669"/>
    <property type="project" value="TreeGrafter"/>
</dbReference>
<dbReference type="FunFam" id="3.30.930.10:FF:000011">
    <property type="entry name" value="Alanine--tRNA ligase, cytoplasmic"/>
    <property type="match status" value="1"/>
</dbReference>
<dbReference type="NCBIfam" id="TIGR00344">
    <property type="entry name" value="alaS"/>
    <property type="match status" value="1"/>
</dbReference>
<dbReference type="Gene3D" id="3.10.310.40">
    <property type="match status" value="1"/>
</dbReference>
<dbReference type="PANTHER" id="PTHR11777">
    <property type="entry name" value="ALANYL-TRNA SYNTHETASE"/>
    <property type="match status" value="1"/>
</dbReference>
<dbReference type="EMBL" id="WUBL01000098">
    <property type="protein sequence ID" value="KAF2966060.1"/>
    <property type="molecule type" value="Genomic_DNA"/>
</dbReference>
<accession>A0A7C8IKW9</accession>
<dbReference type="InterPro" id="IPR018165">
    <property type="entry name" value="Ala-tRNA-synth_IIc_core"/>
</dbReference>
<evidence type="ECO:0000259" key="17">
    <source>
        <dbReference type="PROSITE" id="PS50860"/>
    </source>
</evidence>
<keyword evidence="7 15" id="KW-0862">Zinc</keyword>
<keyword evidence="4 15" id="KW-0436">Ligase</keyword>
<dbReference type="FunFam" id="3.10.310.40:FF:000003">
    <property type="entry name" value="Alanine--tRNA ligase"/>
    <property type="match status" value="1"/>
</dbReference>
<dbReference type="Pfam" id="PF26023">
    <property type="entry name" value="ALA1"/>
    <property type="match status" value="1"/>
</dbReference>
<keyword evidence="6 15" id="KW-0547">Nucleotide-binding</keyword>
<dbReference type="InterPro" id="IPR018163">
    <property type="entry name" value="Thr/Ala-tRNA-synth_IIc_edit"/>
</dbReference>
<dbReference type="SUPFAM" id="SSF55186">
    <property type="entry name" value="ThrRS/AlaRS common domain"/>
    <property type="match status" value="1"/>
</dbReference>
<keyword evidence="5 15" id="KW-0479">Metal-binding</keyword>
<dbReference type="AlphaFoldDB" id="A0A7C8IKW9"/>
<dbReference type="Pfam" id="PF02272">
    <property type="entry name" value="DHHA1"/>
    <property type="match status" value="1"/>
</dbReference>
<evidence type="ECO:0000256" key="7">
    <source>
        <dbReference type="ARBA" id="ARBA00022833"/>
    </source>
</evidence>
<keyword evidence="8 15" id="KW-0067">ATP-binding</keyword>
<comment type="catalytic activity">
    <reaction evidence="13 15">
        <text>tRNA(Ala) + L-alanine + ATP = L-alanyl-tRNA(Ala) + AMP + diphosphate</text>
        <dbReference type="Rhea" id="RHEA:12540"/>
        <dbReference type="Rhea" id="RHEA-COMP:9657"/>
        <dbReference type="Rhea" id="RHEA-COMP:9923"/>
        <dbReference type="ChEBI" id="CHEBI:30616"/>
        <dbReference type="ChEBI" id="CHEBI:33019"/>
        <dbReference type="ChEBI" id="CHEBI:57972"/>
        <dbReference type="ChEBI" id="CHEBI:78442"/>
        <dbReference type="ChEBI" id="CHEBI:78497"/>
        <dbReference type="ChEBI" id="CHEBI:456215"/>
        <dbReference type="EC" id="6.1.1.7"/>
    </reaction>
</comment>
<dbReference type="GO" id="GO:0000049">
    <property type="term" value="F:tRNA binding"/>
    <property type="evidence" value="ECO:0007669"/>
    <property type="project" value="UniProtKB-KW"/>
</dbReference>
<dbReference type="GO" id="GO:0005524">
    <property type="term" value="F:ATP binding"/>
    <property type="evidence" value="ECO:0007669"/>
    <property type="project" value="UniProtKB-UniRule"/>
</dbReference>
<evidence type="ECO:0000256" key="5">
    <source>
        <dbReference type="ARBA" id="ARBA00022723"/>
    </source>
</evidence>
<dbReference type="GO" id="GO:0008270">
    <property type="term" value="F:zinc ion binding"/>
    <property type="evidence" value="ECO:0007669"/>
    <property type="project" value="UniProtKB-UniRule"/>
</dbReference>
<comment type="cofactor">
    <cofactor evidence="15">
        <name>Zn(2+)</name>
        <dbReference type="ChEBI" id="CHEBI:29105"/>
    </cofactor>
    <text evidence="15">Binds 1 zinc ion per subunit.</text>
</comment>
<dbReference type="GO" id="GO:0004813">
    <property type="term" value="F:alanine-tRNA ligase activity"/>
    <property type="evidence" value="ECO:0007669"/>
    <property type="project" value="UniProtKB-UniRule"/>
</dbReference>
<comment type="subunit">
    <text evidence="15">Monomer.</text>
</comment>
<dbReference type="SUPFAM" id="SSF55681">
    <property type="entry name" value="Class II aaRS and biotin synthetases"/>
    <property type="match status" value="1"/>
</dbReference>
<evidence type="ECO:0000256" key="4">
    <source>
        <dbReference type="ARBA" id="ARBA00022598"/>
    </source>
</evidence>
<dbReference type="Proteomes" id="UP000481858">
    <property type="component" value="Unassembled WGS sequence"/>
</dbReference>
<evidence type="ECO:0000256" key="10">
    <source>
        <dbReference type="ARBA" id="ARBA00022917"/>
    </source>
</evidence>
<evidence type="ECO:0000256" key="9">
    <source>
        <dbReference type="ARBA" id="ARBA00022884"/>
    </source>
</evidence>
<evidence type="ECO:0000256" key="3">
    <source>
        <dbReference type="ARBA" id="ARBA00022555"/>
    </source>
</evidence>
<feature type="binding site" evidence="15">
    <location>
        <position position="708"/>
    </location>
    <ligand>
        <name>Zn(2+)</name>
        <dbReference type="ChEBI" id="CHEBI:29105"/>
    </ligand>
</feature>
<keyword evidence="19" id="KW-1185">Reference proteome</keyword>
<name>A0A7C8IKW9_9PEZI</name>
<protein>
    <recommendedName>
        <fullName evidence="15">Alanine--tRNA ligase</fullName>
        <ecNumber evidence="15">6.1.1.7</ecNumber>
    </recommendedName>
    <alternativeName>
        <fullName evidence="15">Alanyl-tRNA synthetase</fullName>
        <shortName evidence="15">AlaRS</shortName>
    </alternativeName>
</protein>
<dbReference type="InterPro" id="IPR059090">
    <property type="entry name" value="ALA1_helical"/>
</dbReference>
<evidence type="ECO:0000256" key="11">
    <source>
        <dbReference type="ARBA" id="ARBA00023128"/>
    </source>
</evidence>
<comment type="domain">
    <text evidence="15">Consists of three domains; the N-terminal catalytic domain, the editing domain and the C-terminal C-Ala domain. The editing domain removes incorrectly charged amino acids, while the C-Ala domain, along with tRNA(Ala), serves as a bridge to cooperatively bring together the editing and aminoacylation centers thus stimulating deacylation of misacylated tRNAs.</text>
</comment>